<dbReference type="PROSITE" id="PS51736">
    <property type="entry name" value="RECOMBINASES_3"/>
    <property type="match status" value="1"/>
</dbReference>
<feature type="domain" description="Resolvase/invertase-type recombinase catalytic" evidence="4">
    <location>
        <begin position="3"/>
        <end position="163"/>
    </location>
</feature>
<name>A0A8I1JQ98_PSEPU</name>
<dbReference type="Gene3D" id="3.40.50.1390">
    <property type="entry name" value="Resolvase, N-terminal catalytic domain"/>
    <property type="match status" value="1"/>
</dbReference>
<dbReference type="GO" id="GO:0003677">
    <property type="term" value="F:DNA binding"/>
    <property type="evidence" value="ECO:0007669"/>
    <property type="project" value="UniProtKB-KW"/>
</dbReference>
<dbReference type="Gene3D" id="3.90.1750.20">
    <property type="entry name" value="Putative Large Serine Recombinase, Chain B, Domain 2"/>
    <property type="match status" value="1"/>
</dbReference>
<dbReference type="PANTHER" id="PTHR30461">
    <property type="entry name" value="DNA-INVERTASE FROM LAMBDOID PROPHAGE"/>
    <property type="match status" value="1"/>
</dbReference>
<keyword evidence="3" id="KW-0175">Coiled coil</keyword>
<protein>
    <submittedName>
        <fullName evidence="5">Recombinase family protein</fullName>
    </submittedName>
</protein>
<dbReference type="InterPro" id="IPR036162">
    <property type="entry name" value="Resolvase-like_N_sf"/>
</dbReference>
<dbReference type="EMBL" id="JAEHTE010000078">
    <property type="protein sequence ID" value="MBI6888355.1"/>
    <property type="molecule type" value="Genomic_DNA"/>
</dbReference>
<evidence type="ECO:0000313" key="6">
    <source>
        <dbReference type="Proteomes" id="UP000637061"/>
    </source>
</evidence>
<reference evidence="5" key="1">
    <citation type="submission" date="2020-12" db="EMBL/GenBank/DDBJ databases">
        <title>Enhanced detection system for hospital associated transmission using whole genome sequencing surveillance.</title>
        <authorList>
            <person name="Harrison L.H."/>
            <person name="Van Tyne D."/>
            <person name="Marsh J.W."/>
            <person name="Griffith M.P."/>
            <person name="Snyder D.J."/>
            <person name="Cooper V.S."/>
            <person name="Mustapha M."/>
        </authorList>
    </citation>
    <scope>NUCLEOTIDE SEQUENCE</scope>
    <source>
        <strain evidence="5">PSB00042</strain>
    </source>
</reference>
<evidence type="ECO:0000256" key="2">
    <source>
        <dbReference type="ARBA" id="ARBA00023172"/>
    </source>
</evidence>
<accession>A0A8I1JQ98</accession>
<dbReference type="Proteomes" id="UP000637061">
    <property type="component" value="Unassembled WGS sequence"/>
</dbReference>
<dbReference type="Pfam" id="PF00239">
    <property type="entry name" value="Resolvase"/>
    <property type="match status" value="1"/>
</dbReference>
<proteinExistence type="predicted"/>
<dbReference type="GO" id="GO:0000150">
    <property type="term" value="F:DNA strand exchange activity"/>
    <property type="evidence" value="ECO:0007669"/>
    <property type="project" value="InterPro"/>
</dbReference>
<gene>
    <name evidence="5" type="ORF">JEU22_31035</name>
</gene>
<sequence>MPLAISYVRFSSIRQYSSNSIERQQLLIAEWLTANPDYTLSDLKFQDLAKSGYHGEHVKEGGGFRKLLGAIEAGAIKAGDVVLVEAIDRTGRMETVDMLDLLTPILKAGISLITLDDGHVYNRDSCNGSGIYLLIGKIQTANQQSARLSNLTSLSYKLRRTKALAGTQVKRWTPVWLTTDGAVIDRIAKHVKTAFELYTAGVGKATISVRMRETGEPELATCSGPTVEGWLRNKTAIGYWNDIPNAYPAIIEPELFVLAQQRGKEAKTTRPSKTAKHMLVGLVKCGHCGGNYIMQNKDGRPHSMRCLNRQRLKAIGCDNTRTIPKPVLDHIRVNTSLAAVEAAFQRQQLTVNQKRILAIEGELETVGQKITALIQLVDGTGDLDEITAKIKELKAEREKLNAEHVLLERTESPVDTFGAMRVEDDLLESDTVKLNALLKGVGYSINVFVDGRMTVNWPGEENSVWAYKGVERSSGYYLLRNYEANPSPEPEGWSNPLGLKWKPMDEMIKLHPKPYLAPDRAQTLVEMAQQSPILPLLGRANRRQP</sequence>
<evidence type="ECO:0000256" key="3">
    <source>
        <dbReference type="SAM" id="Coils"/>
    </source>
</evidence>
<evidence type="ECO:0000259" key="4">
    <source>
        <dbReference type="PROSITE" id="PS51736"/>
    </source>
</evidence>
<dbReference type="PANTHER" id="PTHR30461:SF2">
    <property type="entry name" value="SERINE RECOMBINASE PINE-RELATED"/>
    <property type="match status" value="1"/>
</dbReference>
<keyword evidence="1" id="KW-0238">DNA-binding</keyword>
<dbReference type="SMART" id="SM00857">
    <property type="entry name" value="Resolvase"/>
    <property type="match status" value="1"/>
</dbReference>
<comment type="caution">
    <text evidence="5">The sequence shown here is derived from an EMBL/GenBank/DDBJ whole genome shotgun (WGS) entry which is preliminary data.</text>
</comment>
<dbReference type="InterPro" id="IPR050639">
    <property type="entry name" value="SSR_resolvase"/>
</dbReference>
<organism evidence="5 6">
    <name type="scientific">Pseudomonas putida</name>
    <name type="common">Arthrobacter siderocapsulatus</name>
    <dbReference type="NCBI Taxonomy" id="303"/>
    <lineage>
        <taxon>Bacteria</taxon>
        <taxon>Pseudomonadati</taxon>
        <taxon>Pseudomonadota</taxon>
        <taxon>Gammaproteobacteria</taxon>
        <taxon>Pseudomonadales</taxon>
        <taxon>Pseudomonadaceae</taxon>
        <taxon>Pseudomonas</taxon>
    </lineage>
</organism>
<dbReference type="InterPro" id="IPR038109">
    <property type="entry name" value="DNA_bind_recomb_sf"/>
</dbReference>
<dbReference type="Pfam" id="PF13408">
    <property type="entry name" value="Zn_ribbon_recom"/>
    <property type="match status" value="1"/>
</dbReference>
<evidence type="ECO:0000313" key="5">
    <source>
        <dbReference type="EMBL" id="MBI6888355.1"/>
    </source>
</evidence>
<dbReference type="RefSeq" id="WP_183674019.1">
    <property type="nucleotide sequence ID" value="NZ_JAEHTE010000078.1"/>
</dbReference>
<dbReference type="InterPro" id="IPR006119">
    <property type="entry name" value="Resolv_N"/>
</dbReference>
<dbReference type="SUPFAM" id="SSF53041">
    <property type="entry name" value="Resolvase-like"/>
    <property type="match status" value="1"/>
</dbReference>
<evidence type="ECO:0000256" key="1">
    <source>
        <dbReference type="ARBA" id="ARBA00023125"/>
    </source>
</evidence>
<feature type="coiled-coil region" evidence="3">
    <location>
        <begin position="376"/>
        <end position="410"/>
    </location>
</feature>
<dbReference type="CDD" id="cd00338">
    <property type="entry name" value="Ser_Recombinase"/>
    <property type="match status" value="1"/>
</dbReference>
<dbReference type="AlphaFoldDB" id="A0A8I1JQ98"/>
<keyword evidence="2" id="KW-0233">DNA recombination</keyword>
<dbReference type="InterPro" id="IPR025827">
    <property type="entry name" value="Zn_ribbon_recom_dom"/>
</dbReference>